<evidence type="ECO:0000313" key="11">
    <source>
        <dbReference type="Proteomes" id="UP000235619"/>
    </source>
</evidence>
<evidence type="ECO:0000256" key="6">
    <source>
        <dbReference type="ARBA" id="ARBA00022989"/>
    </source>
</evidence>
<keyword evidence="5 8" id="KW-0812">Transmembrane</keyword>
<comment type="subcellular location">
    <subcellularLocation>
        <location evidence="1">Cell membrane</location>
        <topology evidence="1">Multi-pass membrane protein</topology>
    </subcellularLocation>
</comment>
<feature type="transmembrane region" description="Helical" evidence="8">
    <location>
        <begin position="157"/>
        <end position="187"/>
    </location>
</feature>
<evidence type="ECO:0000256" key="2">
    <source>
        <dbReference type="ARBA" id="ARBA00022475"/>
    </source>
</evidence>
<evidence type="ECO:0000313" key="10">
    <source>
        <dbReference type="EMBL" id="PMP94246.1"/>
    </source>
</evidence>
<dbReference type="Proteomes" id="UP000235619">
    <property type="component" value="Unassembled WGS sequence"/>
</dbReference>
<dbReference type="GO" id="GO:0005886">
    <property type="term" value="C:plasma membrane"/>
    <property type="evidence" value="ECO:0007669"/>
    <property type="project" value="UniProtKB-SubCell"/>
</dbReference>
<evidence type="ECO:0000256" key="3">
    <source>
        <dbReference type="ARBA" id="ARBA00022676"/>
    </source>
</evidence>
<dbReference type="InterPro" id="IPR050297">
    <property type="entry name" value="LipidA_mod_glycosyltrf_83"/>
</dbReference>
<evidence type="ECO:0000256" key="1">
    <source>
        <dbReference type="ARBA" id="ARBA00004651"/>
    </source>
</evidence>
<keyword evidence="7 8" id="KW-0472">Membrane</keyword>
<protein>
    <recommendedName>
        <fullName evidence="9">Glycosyltransferase RgtA/B/C/D-like domain-containing protein</fullName>
    </recommendedName>
</protein>
<feature type="transmembrane region" description="Helical" evidence="8">
    <location>
        <begin position="340"/>
        <end position="358"/>
    </location>
</feature>
<name>A0A2N7Q7X5_9BACT</name>
<keyword evidence="4" id="KW-0808">Transferase</keyword>
<evidence type="ECO:0000256" key="5">
    <source>
        <dbReference type="ARBA" id="ARBA00022692"/>
    </source>
</evidence>
<dbReference type="GO" id="GO:0009103">
    <property type="term" value="P:lipopolysaccharide biosynthetic process"/>
    <property type="evidence" value="ECO:0007669"/>
    <property type="project" value="UniProtKB-ARBA"/>
</dbReference>
<dbReference type="GO" id="GO:0010041">
    <property type="term" value="P:response to iron(III) ion"/>
    <property type="evidence" value="ECO:0007669"/>
    <property type="project" value="TreeGrafter"/>
</dbReference>
<feature type="transmembrane region" description="Helical" evidence="8">
    <location>
        <begin position="289"/>
        <end position="305"/>
    </location>
</feature>
<keyword evidence="2" id="KW-1003">Cell membrane</keyword>
<proteinExistence type="predicted"/>
<dbReference type="AlphaFoldDB" id="A0A2N7Q7X5"/>
<feature type="transmembrane region" description="Helical" evidence="8">
    <location>
        <begin position="112"/>
        <end position="128"/>
    </location>
</feature>
<feature type="transmembrane region" description="Helical" evidence="8">
    <location>
        <begin position="88"/>
        <end position="106"/>
    </location>
</feature>
<evidence type="ECO:0000256" key="8">
    <source>
        <dbReference type="SAM" id="Phobius"/>
    </source>
</evidence>
<feature type="transmembrane region" description="Helical" evidence="8">
    <location>
        <begin position="311"/>
        <end position="328"/>
    </location>
</feature>
<keyword evidence="6 8" id="KW-1133">Transmembrane helix</keyword>
<gene>
    <name evidence="10" type="ORF">C0169_06765</name>
</gene>
<feature type="transmembrane region" description="Helical" evidence="8">
    <location>
        <begin position="256"/>
        <end position="277"/>
    </location>
</feature>
<evidence type="ECO:0000256" key="7">
    <source>
        <dbReference type="ARBA" id="ARBA00023136"/>
    </source>
</evidence>
<dbReference type="EMBL" id="PNJD01000416">
    <property type="protein sequence ID" value="PMP94246.1"/>
    <property type="molecule type" value="Genomic_DNA"/>
</dbReference>
<reference evidence="10 11" key="1">
    <citation type="submission" date="2018-01" db="EMBL/GenBank/DDBJ databases">
        <title>Metagenomic assembled genomes from two thermal pools in the Uzon Caldera, Kamchatka, Russia.</title>
        <authorList>
            <person name="Wilkins L."/>
            <person name="Ettinger C."/>
        </authorList>
    </citation>
    <scope>NUCLEOTIDE SEQUENCE [LARGE SCALE GENOMIC DNA]</scope>
    <source>
        <strain evidence="10">ARK-04</strain>
    </source>
</reference>
<evidence type="ECO:0000256" key="4">
    <source>
        <dbReference type="ARBA" id="ARBA00022679"/>
    </source>
</evidence>
<dbReference type="InterPro" id="IPR038731">
    <property type="entry name" value="RgtA/B/C-like"/>
</dbReference>
<feature type="transmembrane region" description="Helical" evidence="8">
    <location>
        <begin position="199"/>
        <end position="221"/>
    </location>
</feature>
<keyword evidence="3" id="KW-0328">Glycosyltransferase</keyword>
<dbReference type="GO" id="GO:0016763">
    <property type="term" value="F:pentosyltransferase activity"/>
    <property type="evidence" value="ECO:0007669"/>
    <property type="project" value="TreeGrafter"/>
</dbReference>
<comment type="caution">
    <text evidence="10">The sequence shown here is derived from an EMBL/GenBank/DDBJ whole genome shotgun (WGS) entry which is preliminary data.</text>
</comment>
<dbReference type="Pfam" id="PF13231">
    <property type="entry name" value="PMT_2"/>
    <property type="match status" value="1"/>
</dbReference>
<accession>A0A2N7Q7X5</accession>
<feature type="transmembrane region" description="Helical" evidence="8">
    <location>
        <begin position="394"/>
        <end position="413"/>
    </location>
</feature>
<sequence length="528" mass="62639">MQSFRFLKVVFVFFLSIALFYNLSKRPFFGVEGRWAEGAREMTLRSSWFVPTINFEPHITKPLIPFWLIKISGEILGYSEFSARHPGVILALLSVGIFYLMAKKLFEKEWGFLATAFYATSLGFFQFARLSQSEIYQLFGIVSAIAVYIHYRDKTSFLGYFLFVLSLLFGVLSKGLTAFAVLALFVFIDIFIYRRFYHFNYKIILSLIIGIFLYFFHYYLIAKELNTELPFYLWFRENIKQAVEPYDNLRPFYIYFYYWPLWVAPLSLFLLGALYKAFKSFKALNSDQMVFLFTNLAIFLLFTFAKARRGYYILPILPFSIILITDYLKNTPKTWLMKVYTYFCYILPVLTLLSLLWLKKESYPILKETLIFISLTFVFQLWCLFMLSKKQLSFLLALVFLFFSSEILFFSHLQPLYSFSTEKTAGEFVRKLTETNPNLEVCSFSSYKEPVANFYFYARIKEKIMDYDNFNEALKNCDIIVVRKFLNEKFMEKAKTFRFTLERFEDKKEPSKNYYILYSSSTIKTPSL</sequence>
<feature type="transmembrane region" description="Helical" evidence="8">
    <location>
        <begin position="135"/>
        <end position="151"/>
    </location>
</feature>
<feature type="domain" description="Glycosyltransferase RgtA/B/C/D-like" evidence="9">
    <location>
        <begin position="61"/>
        <end position="211"/>
    </location>
</feature>
<organism evidence="10 11">
    <name type="scientific">Thermodesulfobacterium geofontis</name>
    <dbReference type="NCBI Taxonomy" id="1295609"/>
    <lineage>
        <taxon>Bacteria</taxon>
        <taxon>Pseudomonadati</taxon>
        <taxon>Thermodesulfobacteriota</taxon>
        <taxon>Thermodesulfobacteria</taxon>
        <taxon>Thermodesulfobacteriales</taxon>
        <taxon>Thermodesulfobacteriaceae</taxon>
        <taxon>Thermodesulfobacterium</taxon>
    </lineage>
</organism>
<dbReference type="PANTHER" id="PTHR33908">
    <property type="entry name" value="MANNOSYLTRANSFERASE YKCB-RELATED"/>
    <property type="match status" value="1"/>
</dbReference>
<feature type="transmembrane region" description="Helical" evidence="8">
    <location>
        <begin position="6"/>
        <end position="24"/>
    </location>
</feature>
<feature type="transmembrane region" description="Helical" evidence="8">
    <location>
        <begin position="370"/>
        <end position="387"/>
    </location>
</feature>
<dbReference type="PANTHER" id="PTHR33908:SF3">
    <property type="entry name" value="UNDECAPRENYL PHOSPHATE-ALPHA-4-AMINO-4-DEOXY-L-ARABINOSE ARABINOSYL TRANSFERASE"/>
    <property type="match status" value="1"/>
</dbReference>
<evidence type="ECO:0000259" key="9">
    <source>
        <dbReference type="Pfam" id="PF13231"/>
    </source>
</evidence>